<dbReference type="AlphaFoldDB" id="A0A2P7NSQ8"/>
<dbReference type="InterPro" id="IPR011006">
    <property type="entry name" value="CheY-like_superfamily"/>
</dbReference>
<keyword evidence="5" id="KW-1185">Reference proteome</keyword>
<feature type="domain" description="Response regulatory" evidence="3">
    <location>
        <begin position="8"/>
        <end position="122"/>
    </location>
</feature>
<feature type="modified residue" description="4-aspartylphosphate" evidence="2">
    <location>
        <position position="58"/>
    </location>
</feature>
<organism evidence="4 5">
    <name type="scientific">Nitrosomonas supralitoralis</name>
    <dbReference type="NCBI Taxonomy" id="2116706"/>
    <lineage>
        <taxon>Bacteria</taxon>
        <taxon>Pseudomonadati</taxon>
        <taxon>Pseudomonadota</taxon>
        <taxon>Betaproteobacteria</taxon>
        <taxon>Nitrosomonadales</taxon>
        <taxon>Nitrosomonadaceae</taxon>
        <taxon>Nitrosomonas</taxon>
    </lineage>
</organism>
<evidence type="ECO:0000313" key="5">
    <source>
        <dbReference type="Proteomes" id="UP000241912"/>
    </source>
</evidence>
<dbReference type="InterPro" id="IPR050595">
    <property type="entry name" value="Bact_response_regulator"/>
</dbReference>
<keyword evidence="1 2" id="KW-0597">Phosphoprotein</keyword>
<dbReference type="EMBL" id="PXXU01000047">
    <property type="protein sequence ID" value="PSJ16513.1"/>
    <property type="molecule type" value="Genomic_DNA"/>
</dbReference>
<evidence type="ECO:0000256" key="1">
    <source>
        <dbReference type="ARBA" id="ARBA00022553"/>
    </source>
</evidence>
<dbReference type="PROSITE" id="PS50110">
    <property type="entry name" value="RESPONSE_REGULATORY"/>
    <property type="match status" value="1"/>
</dbReference>
<evidence type="ECO:0000313" key="4">
    <source>
        <dbReference type="EMBL" id="PSJ16513.1"/>
    </source>
</evidence>
<evidence type="ECO:0000259" key="3">
    <source>
        <dbReference type="PROSITE" id="PS50110"/>
    </source>
</evidence>
<reference evidence="4 5" key="1">
    <citation type="submission" date="2018-03" db="EMBL/GenBank/DDBJ databases">
        <title>Draft genome of Nitrosomonas supralitoralis APG5.</title>
        <authorList>
            <person name="Urakawa H."/>
            <person name="Lopez J.V."/>
        </authorList>
    </citation>
    <scope>NUCLEOTIDE SEQUENCE [LARGE SCALE GENOMIC DNA]</scope>
    <source>
        <strain evidence="4 5">APG5</strain>
    </source>
</reference>
<dbReference type="SUPFAM" id="SSF52172">
    <property type="entry name" value="CheY-like"/>
    <property type="match status" value="1"/>
</dbReference>
<evidence type="ECO:0000256" key="2">
    <source>
        <dbReference type="PROSITE-ProRule" id="PRU00169"/>
    </source>
</evidence>
<dbReference type="InterPro" id="IPR001789">
    <property type="entry name" value="Sig_transdc_resp-reg_receiver"/>
</dbReference>
<protein>
    <recommendedName>
        <fullName evidence="3">Response regulatory domain-containing protein</fullName>
    </recommendedName>
</protein>
<dbReference type="PANTHER" id="PTHR44591">
    <property type="entry name" value="STRESS RESPONSE REGULATOR PROTEIN 1"/>
    <property type="match status" value="1"/>
</dbReference>
<dbReference type="GO" id="GO:0000160">
    <property type="term" value="P:phosphorelay signal transduction system"/>
    <property type="evidence" value="ECO:0007669"/>
    <property type="project" value="InterPro"/>
</dbReference>
<proteinExistence type="predicted"/>
<dbReference type="Pfam" id="PF00072">
    <property type="entry name" value="Response_reg"/>
    <property type="match status" value="1"/>
</dbReference>
<dbReference type="SMART" id="SM00448">
    <property type="entry name" value="REC"/>
    <property type="match status" value="1"/>
</dbReference>
<name>A0A2P7NSQ8_9PROT</name>
<dbReference type="OrthoDB" id="9793549at2"/>
<comment type="caution">
    <text evidence="4">The sequence shown here is derived from an EMBL/GenBank/DDBJ whole genome shotgun (WGS) entry which is preliminary data.</text>
</comment>
<gene>
    <name evidence="4" type="ORF">C7H79_13040</name>
</gene>
<dbReference type="Gene3D" id="3.40.50.2300">
    <property type="match status" value="1"/>
</dbReference>
<dbReference type="Proteomes" id="UP000241912">
    <property type="component" value="Unassembled WGS sequence"/>
</dbReference>
<sequence>MSVICPRIVLIIDDNIDIRECLQTFFEEEGFIVYVATHGREGIEVLQRIEGSCLILLDLNMPVMNGREFLEKKRKLRLAHNSPVLVFSATRTRHNETIEGISEWINKPVDLNDFIDIVERYCGNGFIEDKQIDA</sequence>
<accession>A0A2P7NSQ8</accession>
<dbReference type="PANTHER" id="PTHR44591:SF3">
    <property type="entry name" value="RESPONSE REGULATORY DOMAIN-CONTAINING PROTEIN"/>
    <property type="match status" value="1"/>
</dbReference>